<evidence type="ECO:0000313" key="4">
    <source>
        <dbReference type="Proteomes" id="UP001595692"/>
    </source>
</evidence>
<dbReference type="PROSITE" id="PS51257">
    <property type="entry name" value="PROKAR_LIPOPROTEIN"/>
    <property type="match status" value="1"/>
</dbReference>
<feature type="signal peptide" evidence="2">
    <location>
        <begin position="1"/>
        <end position="26"/>
    </location>
</feature>
<keyword evidence="2" id="KW-0732">Signal</keyword>
<comment type="caution">
    <text evidence="3">The sequence shown here is derived from an EMBL/GenBank/DDBJ whole genome shotgun (WGS) entry which is preliminary data.</text>
</comment>
<sequence length="234" mass="25790">MNRFPLLLLAALLMLGCAQTPPTSPAETKTSHTPLSDSAQPAADGLPTSLLSQDYRFTTEQDEQRLESDKESGKQVNVVIYPLTSAMDGRALTLYEPNAIMSNIPVMPKPLRLRYQAAIDQQLVATGKVQLVDEAQAQLHLYTLYSVRDNRDGTITIEYHLAAADWPAAQQAQSSDPMLPLINHTVWGMLIRAHVAADTLLTDGKIDNEKQLATMIQLSRLAMRHFLASRPEGS</sequence>
<dbReference type="RefSeq" id="WP_377150590.1">
    <property type="nucleotide sequence ID" value="NZ_JBHSAF010000001.1"/>
</dbReference>
<evidence type="ECO:0008006" key="5">
    <source>
        <dbReference type="Google" id="ProtNLM"/>
    </source>
</evidence>
<proteinExistence type="predicted"/>
<keyword evidence="4" id="KW-1185">Reference proteome</keyword>
<organism evidence="3 4">
    <name type="scientific">Pseudaeromonas sharmana</name>
    <dbReference type="NCBI Taxonomy" id="328412"/>
    <lineage>
        <taxon>Bacteria</taxon>
        <taxon>Pseudomonadati</taxon>
        <taxon>Pseudomonadota</taxon>
        <taxon>Gammaproteobacteria</taxon>
        <taxon>Aeromonadales</taxon>
        <taxon>Aeromonadaceae</taxon>
        <taxon>Pseudaeromonas</taxon>
    </lineage>
</organism>
<feature type="compositionally biased region" description="Polar residues" evidence="1">
    <location>
        <begin position="25"/>
        <end position="39"/>
    </location>
</feature>
<name>A0ABV8CKN7_9GAMM</name>
<protein>
    <recommendedName>
        <fullName evidence="5">Lipoprotein</fullName>
    </recommendedName>
</protein>
<reference evidence="4" key="1">
    <citation type="journal article" date="2019" name="Int. J. Syst. Evol. Microbiol.">
        <title>The Global Catalogue of Microorganisms (GCM) 10K type strain sequencing project: providing services to taxonomists for standard genome sequencing and annotation.</title>
        <authorList>
            <consortium name="The Broad Institute Genomics Platform"/>
            <consortium name="The Broad Institute Genome Sequencing Center for Infectious Disease"/>
            <person name="Wu L."/>
            <person name="Ma J."/>
        </authorList>
    </citation>
    <scope>NUCLEOTIDE SEQUENCE [LARGE SCALE GENOMIC DNA]</scope>
    <source>
        <strain evidence="4">CCUG 54939</strain>
    </source>
</reference>
<dbReference type="Proteomes" id="UP001595692">
    <property type="component" value="Unassembled WGS sequence"/>
</dbReference>
<feature type="region of interest" description="Disordered" evidence="1">
    <location>
        <begin position="20"/>
        <end position="45"/>
    </location>
</feature>
<gene>
    <name evidence="3" type="ORF">ACFOSS_03240</name>
</gene>
<evidence type="ECO:0000256" key="2">
    <source>
        <dbReference type="SAM" id="SignalP"/>
    </source>
</evidence>
<evidence type="ECO:0000313" key="3">
    <source>
        <dbReference type="EMBL" id="MFC3912482.1"/>
    </source>
</evidence>
<feature type="chain" id="PRO_5046084675" description="Lipoprotein" evidence="2">
    <location>
        <begin position="27"/>
        <end position="234"/>
    </location>
</feature>
<evidence type="ECO:0000256" key="1">
    <source>
        <dbReference type="SAM" id="MobiDB-lite"/>
    </source>
</evidence>
<accession>A0ABV8CKN7</accession>
<dbReference type="EMBL" id="JBHSAF010000001">
    <property type="protein sequence ID" value="MFC3912482.1"/>
    <property type="molecule type" value="Genomic_DNA"/>
</dbReference>